<feature type="non-terminal residue" evidence="1">
    <location>
        <position position="1"/>
    </location>
</feature>
<dbReference type="OrthoDB" id="446828at2759"/>
<proteinExistence type="predicted"/>
<keyword evidence="2" id="KW-1185">Reference proteome</keyword>
<organism evidence="1 2">
    <name type="scientific">Symbiodinium pilosum</name>
    <name type="common">Dinoflagellate</name>
    <dbReference type="NCBI Taxonomy" id="2952"/>
    <lineage>
        <taxon>Eukaryota</taxon>
        <taxon>Sar</taxon>
        <taxon>Alveolata</taxon>
        <taxon>Dinophyceae</taxon>
        <taxon>Suessiales</taxon>
        <taxon>Symbiodiniaceae</taxon>
        <taxon>Symbiodinium</taxon>
    </lineage>
</organism>
<sequence>YSQVVHQNTTVNWEIRAAFRNFEQEMDRKSSKLKGASSDDESPDDIVFKDYSEMYEWMRNGYIPLLWEEGPQGRGMLASRIRLVGGVRLARSRAQPFDCSEGAADKKWIDVIYNQSCFDADTAETKVVEDTYWLDISQNVSMALLHLAHLEDTGWITSDTLEISIQAFFFNAQSQNFVFSQVEVTLENSGYVHGDQEVMMIPSNVYSHQPQFLMSSTAADVFSGIGLAACLFVEAMMWRQAVKIMQLRAFMFNIYRLANLL</sequence>
<feature type="non-terminal residue" evidence="1">
    <location>
        <position position="261"/>
    </location>
</feature>
<dbReference type="AlphaFoldDB" id="A0A812XM03"/>
<evidence type="ECO:0000313" key="1">
    <source>
        <dbReference type="EMBL" id="CAE7742865.1"/>
    </source>
</evidence>
<dbReference type="Proteomes" id="UP000649617">
    <property type="component" value="Unassembled WGS sequence"/>
</dbReference>
<name>A0A812XM03_SYMPI</name>
<reference evidence="1" key="1">
    <citation type="submission" date="2021-02" db="EMBL/GenBank/DDBJ databases">
        <authorList>
            <person name="Dougan E. K."/>
            <person name="Rhodes N."/>
            <person name="Thang M."/>
            <person name="Chan C."/>
        </authorList>
    </citation>
    <scope>NUCLEOTIDE SEQUENCE</scope>
</reference>
<dbReference type="EMBL" id="CAJNIZ010046206">
    <property type="protein sequence ID" value="CAE7742865.1"/>
    <property type="molecule type" value="Genomic_DNA"/>
</dbReference>
<evidence type="ECO:0000313" key="2">
    <source>
        <dbReference type="Proteomes" id="UP000649617"/>
    </source>
</evidence>
<gene>
    <name evidence="1" type="primary">pkd2</name>
    <name evidence="1" type="ORF">SPIL2461_LOCUS21401</name>
</gene>
<comment type="caution">
    <text evidence="1">The sequence shown here is derived from an EMBL/GenBank/DDBJ whole genome shotgun (WGS) entry which is preliminary data.</text>
</comment>
<accession>A0A812XM03</accession>
<protein>
    <submittedName>
        <fullName evidence="1">Pkd2 protein</fullName>
    </submittedName>
</protein>